<reference evidence="3" key="1">
    <citation type="journal article" date="2019" name="BMC Genomics">
        <title>A new reference genome for Sorghum bicolor reveals high levels of sequence similarity between sweet and grain genotypes: implications for the genetics of sugar metabolism.</title>
        <authorList>
            <person name="Cooper E.A."/>
            <person name="Brenton Z.W."/>
            <person name="Flinn B.S."/>
            <person name="Jenkins J."/>
            <person name="Shu S."/>
            <person name="Flowers D."/>
            <person name="Luo F."/>
            <person name="Wang Y."/>
            <person name="Xia P."/>
            <person name="Barry K."/>
            <person name="Daum C."/>
            <person name="Lipzen A."/>
            <person name="Yoshinaga Y."/>
            <person name="Schmutz J."/>
            <person name="Saski C."/>
            <person name="Vermerris W."/>
            <person name="Kresovich S."/>
        </authorList>
    </citation>
    <scope>NUCLEOTIDE SEQUENCE</scope>
</reference>
<feature type="signal peptide" evidence="2">
    <location>
        <begin position="1"/>
        <end position="21"/>
    </location>
</feature>
<evidence type="ECO:0000256" key="2">
    <source>
        <dbReference type="SAM" id="SignalP"/>
    </source>
</evidence>
<comment type="caution">
    <text evidence="3">The sequence shown here is derived from an EMBL/GenBank/DDBJ whole genome shotgun (WGS) entry which is preliminary data.</text>
</comment>
<evidence type="ECO:0000313" key="4">
    <source>
        <dbReference type="Proteomes" id="UP000807115"/>
    </source>
</evidence>
<feature type="chain" id="PRO_5037390155" evidence="2">
    <location>
        <begin position="22"/>
        <end position="306"/>
    </location>
</feature>
<accession>A0A921QM88</accession>
<evidence type="ECO:0000256" key="1">
    <source>
        <dbReference type="SAM" id="MobiDB-lite"/>
    </source>
</evidence>
<proteinExistence type="predicted"/>
<reference evidence="3" key="2">
    <citation type="submission" date="2020-10" db="EMBL/GenBank/DDBJ databases">
        <authorList>
            <person name="Cooper E.A."/>
            <person name="Brenton Z.W."/>
            <person name="Flinn B.S."/>
            <person name="Jenkins J."/>
            <person name="Shu S."/>
            <person name="Flowers D."/>
            <person name="Luo F."/>
            <person name="Wang Y."/>
            <person name="Xia P."/>
            <person name="Barry K."/>
            <person name="Daum C."/>
            <person name="Lipzen A."/>
            <person name="Yoshinaga Y."/>
            <person name="Schmutz J."/>
            <person name="Saski C."/>
            <person name="Vermerris W."/>
            <person name="Kresovich S."/>
        </authorList>
    </citation>
    <scope>NUCLEOTIDE SEQUENCE</scope>
</reference>
<name>A0A921QM88_SORBI</name>
<feature type="region of interest" description="Disordered" evidence="1">
    <location>
        <begin position="232"/>
        <end position="263"/>
    </location>
</feature>
<dbReference type="EMBL" id="CM027686">
    <property type="protein sequence ID" value="KAG0524603.1"/>
    <property type="molecule type" value="Genomic_DNA"/>
</dbReference>
<feature type="compositionally biased region" description="Basic and acidic residues" evidence="1">
    <location>
        <begin position="252"/>
        <end position="263"/>
    </location>
</feature>
<dbReference type="Proteomes" id="UP000807115">
    <property type="component" value="Chromosome 7"/>
</dbReference>
<protein>
    <submittedName>
        <fullName evidence="3">Uncharacterized protein</fullName>
    </submittedName>
</protein>
<feature type="region of interest" description="Disordered" evidence="1">
    <location>
        <begin position="83"/>
        <end position="112"/>
    </location>
</feature>
<organism evidence="3 4">
    <name type="scientific">Sorghum bicolor</name>
    <name type="common">Sorghum</name>
    <name type="synonym">Sorghum vulgare</name>
    <dbReference type="NCBI Taxonomy" id="4558"/>
    <lineage>
        <taxon>Eukaryota</taxon>
        <taxon>Viridiplantae</taxon>
        <taxon>Streptophyta</taxon>
        <taxon>Embryophyta</taxon>
        <taxon>Tracheophyta</taxon>
        <taxon>Spermatophyta</taxon>
        <taxon>Magnoliopsida</taxon>
        <taxon>Liliopsida</taxon>
        <taxon>Poales</taxon>
        <taxon>Poaceae</taxon>
        <taxon>PACMAD clade</taxon>
        <taxon>Panicoideae</taxon>
        <taxon>Andropogonodae</taxon>
        <taxon>Andropogoneae</taxon>
        <taxon>Sorghinae</taxon>
        <taxon>Sorghum</taxon>
    </lineage>
</organism>
<gene>
    <name evidence="3" type="ORF">BDA96_07G225600</name>
</gene>
<dbReference type="AlphaFoldDB" id="A0A921QM88"/>
<feature type="region of interest" description="Disordered" evidence="1">
    <location>
        <begin position="143"/>
        <end position="203"/>
    </location>
</feature>
<sequence>MGVFGWVSWASFWFNWASIESFGWLASLLSQALESQKCPPSQAQIESPGWCFFWSQARIGLLRVSLHRSNFAPTRLTIPSLLCHRRSPPRSPASWSSSSRPPRRQIPLPPRRWPRAWQRTSCGGRSTEYPRVCETTLVPCAAAGASGAGGGRRPRAQLLRLHPRRRQQRRGDEGLRGASARRGGPVAAVRAGDGADGPRRHPRFARSLSNVQTGASAALTDTSTCLDSLAQHKARGRGGKGSDSDGDAGEEEGGRRRAEEEALKDVDLLEPEFRERITVIGAVQHELERFFFIDAHQLFDKMLHWR</sequence>
<feature type="compositionally biased region" description="Low complexity" evidence="1">
    <location>
        <begin position="176"/>
        <end position="192"/>
    </location>
</feature>
<keyword evidence="2" id="KW-0732">Signal</keyword>
<evidence type="ECO:0000313" key="3">
    <source>
        <dbReference type="EMBL" id="KAG0524603.1"/>
    </source>
</evidence>